<organism evidence="2 3">
    <name type="scientific">Actinomortierella ambigua</name>
    <dbReference type="NCBI Taxonomy" id="1343610"/>
    <lineage>
        <taxon>Eukaryota</taxon>
        <taxon>Fungi</taxon>
        <taxon>Fungi incertae sedis</taxon>
        <taxon>Mucoromycota</taxon>
        <taxon>Mortierellomycotina</taxon>
        <taxon>Mortierellomycetes</taxon>
        <taxon>Mortierellales</taxon>
        <taxon>Mortierellaceae</taxon>
        <taxon>Actinomortierella</taxon>
    </lineage>
</organism>
<evidence type="ECO:0000313" key="2">
    <source>
        <dbReference type="EMBL" id="KAG0264654.1"/>
    </source>
</evidence>
<reference evidence="2" key="1">
    <citation type="journal article" date="2020" name="Fungal Divers.">
        <title>Resolving the Mortierellaceae phylogeny through synthesis of multi-gene phylogenetics and phylogenomics.</title>
        <authorList>
            <person name="Vandepol N."/>
            <person name="Liber J."/>
            <person name="Desiro A."/>
            <person name="Na H."/>
            <person name="Kennedy M."/>
            <person name="Barry K."/>
            <person name="Grigoriev I.V."/>
            <person name="Miller A.N."/>
            <person name="O'Donnell K."/>
            <person name="Stajich J.E."/>
            <person name="Bonito G."/>
        </authorList>
    </citation>
    <scope>NUCLEOTIDE SEQUENCE</scope>
    <source>
        <strain evidence="2">BC1065</strain>
    </source>
</reference>
<comment type="caution">
    <text evidence="2">The sequence shown here is derived from an EMBL/GenBank/DDBJ whole genome shotgun (WGS) entry which is preliminary data.</text>
</comment>
<dbReference type="AlphaFoldDB" id="A0A9P6QB32"/>
<dbReference type="EMBL" id="JAAAJB010000134">
    <property type="protein sequence ID" value="KAG0264654.1"/>
    <property type="molecule type" value="Genomic_DNA"/>
</dbReference>
<feature type="non-terminal residue" evidence="2">
    <location>
        <position position="264"/>
    </location>
</feature>
<dbReference type="Proteomes" id="UP000807716">
    <property type="component" value="Unassembled WGS sequence"/>
</dbReference>
<accession>A0A9P6QB32</accession>
<proteinExistence type="predicted"/>
<feature type="region of interest" description="Disordered" evidence="1">
    <location>
        <begin position="67"/>
        <end position="116"/>
    </location>
</feature>
<feature type="compositionally biased region" description="Pro residues" evidence="1">
    <location>
        <begin position="81"/>
        <end position="106"/>
    </location>
</feature>
<name>A0A9P6QB32_9FUNG</name>
<feature type="region of interest" description="Disordered" evidence="1">
    <location>
        <begin position="245"/>
        <end position="264"/>
    </location>
</feature>
<protein>
    <submittedName>
        <fullName evidence="2">Uncharacterized protein</fullName>
    </submittedName>
</protein>
<gene>
    <name evidence="2" type="ORF">DFQ27_001106</name>
</gene>
<evidence type="ECO:0000313" key="3">
    <source>
        <dbReference type="Proteomes" id="UP000807716"/>
    </source>
</evidence>
<evidence type="ECO:0000256" key="1">
    <source>
        <dbReference type="SAM" id="MobiDB-lite"/>
    </source>
</evidence>
<sequence>MGSIAKATAIVQNNILLVQYSPTGKGVGDLYAILLSDMSQPLPFQIQRQTPELQALNDRIVSMSLASVPPSSGFNPTTPGTSPPAPPGTNPPAPPDTSPPAPPGSPPGSVGGGGLSSVASAPQLFAQRAIDSGAVKAAAAPQAPPFRDVVLAVNNFGSTTQVWHIKAPGRGVPPGATDSSPLAPLWGASKMPSSLFPSATLIKLGTHTPQGRQNPGLLALMQTNVTDFLVGAILQLRKLDYVPDPVNVGSPTSPGTQAPPSEQP</sequence>
<feature type="compositionally biased region" description="Polar residues" evidence="1">
    <location>
        <begin position="249"/>
        <end position="264"/>
    </location>
</feature>
<keyword evidence="3" id="KW-1185">Reference proteome</keyword>